<keyword evidence="2" id="KW-0812">Transmembrane</keyword>
<dbReference type="STRING" id="331657.A0A4U0XQU3"/>
<protein>
    <recommendedName>
        <fullName evidence="5">Nuclear pore complex component</fullName>
    </recommendedName>
</protein>
<accession>A0A4U0XQU3</accession>
<reference evidence="3 4" key="1">
    <citation type="submission" date="2017-03" db="EMBL/GenBank/DDBJ databases">
        <title>Genomes of endolithic fungi from Antarctica.</title>
        <authorList>
            <person name="Coleine C."/>
            <person name="Masonjones S."/>
            <person name="Stajich J.E."/>
        </authorList>
    </citation>
    <scope>NUCLEOTIDE SEQUENCE [LARGE SCALE GENOMIC DNA]</scope>
    <source>
        <strain evidence="3 4">CCFEE 5187</strain>
    </source>
</reference>
<comment type="caution">
    <text evidence="3">The sequence shown here is derived from an EMBL/GenBank/DDBJ whole genome shotgun (WGS) entry which is preliminary data.</text>
</comment>
<organism evidence="3 4">
    <name type="scientific">Cryomyces minteri</name>
    <dbReference type="NCBI Taxonomy" id="331657"/>
    <lineage>
        <taxon>Eukaryota</taxon>
        <taxon>Fungi</taxon>
        <taxon>Dikarya</taxon>
        <taxon>Ascomycota</taxon>
        <taxon>Pezizomycotina</taxon>
        <taxon>Dothideomycetes</taxon>
        <taxon>Dothideomycetes incertae sedis</taxon>
        <taxon>Cryomyces</taxon>
    </lineage>
</organism>
<feature type="compositionally biased region" description="Polar residues" evidence="1">
    <location>
        <begin position="157"/>
        <end position="172"/>
    </location>
</feature>
<dbReference type="GO" id="GO:0030474">
    <property type="term" value="P:spindle pole body duplication"/>
    <property type="evidence" value="ECO:0007669"/>
    <property type="project" value="TreeGrafter"/>
</dbReference>
<feature type="region of interest" description="Disordered" evidence="1">
    <location>
        <begin position="137"/>
        <end position="208"/>
    </location>
</feature>
<keyword evidence="2" id="KW-1133">Transmembrane helix</keyword>
<evidence type="ECO:0000313" key="3">
    <source>
        <dbReference type="EMBL" id="TKA79900.1"/>
    </source>
</evidence>
<dbReference type="InterPro" id="IPR012578">
    <property type="entry name" value="Nucl_pore_cmplx"/>
</dbReference>
<name>A0A4U0XQU3_9PEZI</name>
<evidence type="ECO:0008006" key="5">
    <source>
        <dbReference type="Google" id="ProtNLM"/>
    </source>
</evidence>
<keyword evidence="4" id="KW-1185">Reference proteome</keyword>
<dbReference type="OrthoDB" id="429932at2759"/>
<dbReference type="Proteomes" id="UP000308768">
    <property type="component" value="Unassembled WGS sequence"/>
</dbReference>
<feature type="region of interest" description="Disordered" evidence="1">
    <location>
        <begin position="1"/>
        <end position="33"/>
    </location>
</feature>
<feature type="compositionally biased region" description="Low complexity" evidence="1">
    <location>
        <begin position="183"/>
        <end position="196"/>
    </location>
</feature>
<feature type="transmembrane region" description="Helical" evidence="2">
    <location>
        <begin position="91"/>
        <end position="112"/>
    </location>
</feature>
<evidence type="ECO:0000256" key="1">
    <source>
        <dbReference type="SAM" id="MobiDB-lite"/>
    </source>
</evidence>
<sequence length="265" mass="28854">MSTAVASAPSTPAPPQLIRKPESTPQPGTWRHPKLDEIIRRQNASRFGEDNARTVIWNTGFLVVSFLLPELERRVRGYMSVHNFLKSMSPYPYYALILFRIILLLNVAYAMYPLLRPTDDLSDIPLTPSQRSLLGLEPISTPITPGSQYITPPRYARSSTPRSGSKPASRSPLSGWESPHGRTISGSPFSPSTTSPLLQKAMGGSTTRRLSFGSQAQLGSSIADSSVIGAPGTPTPSTGRASVGLNNRWLYERGRLSPGSRSVYS</sequence>
<proteinExistence type="predicted"/>
<dbReference type="GO" id="GO:0005640">
    <property type="term" value="C:nuclear outer membrane"/>
    <property type="evidence" value="ECO:0007669"/>
    <property type="project" value="TreeGrafter"/>
</dbReference>
<dbReference type="EMBL" id="NAJN01000080">
    <property type="protein sequence ID" value="TKA79900.1"/>
    <property type="molecule type" value="Genomic_DNA"/>
</dbReference>
<keyword evidence="2" id="KW-0472">Membrane</keyword>
<dbReference type="Pfam" id="PF08058">
    <property type="entry name" value="NPCC"/>
    <property type="match status" value="1"/>
</dbReference>
<evidence type="ECO:0000313" key="4">
    <source>
        <dbReference type="Proteomes" id="UP000308768"/>
    </source>
</evidence>
<evidence type="ECO:0000256" key="2">
    <source>
        <dbReference type="SAM" id="Phobius"/>
    </source>
</evidence>
<dbReference type="AlphaFoldDB" id="A0A4U0XQU3"/>
<feature type="transmembrane region" description="Helical" evidence="2">
    <location>
        <begin position="55"/>
        <end position="71"/>
    </location>
</feature>
<dbReference type="GO" id="GO:0006606">
    <property type="term" value="P:protein import into nucleus"/>
    <property type="evidence" value="ECO:0007669"/>
    <property type="project" value="TreeGrafter"/>
</dbReference>
<feature type="compositionally biased region" description="Polar residues" evidence="1">
    <location>
        <begin position="141"/>
        <end position="150"/>
    </location>
</feature>
<dbReference type="PANTHER" id="PTHR28003:SF1">
    <property type="entry name" value="NUCLEOPORIN POM34"/>
    <property type="match status" value="1"/>
</dbReference>
<feature type="region of interest" description="Disordered" evidence="1">
    <location>
        <begin position="224"/>
        <end position="243"/>
    </location>
</feature>
<gene>
    <name evidence="3" type="ORF">B0A49_01102</name>
</gene>
<feature type="compositionally biased region" description="Low complexity" evidence="1">
    <location>
        <begin position="1"/>
        <end position="10"/>
    </location>
</feature>
<dbReference type="PANTHER" id="PTHR28003">
    <property type="entry name" value="NUCLEOPORIN POM34"/>
    <property type="match status" value="1"/>
</dbReference>
<dbReference type="GO" id="GO:0070762">
    <property type="term" value="C:nuclear pore transmembrane ring"/>
    <property type="evidence" value="ECO:0007669"/>
    <property type="project" value="TreeGrafter"/>
</dbReference>